<dbReference type="InterPro" id="IPR050298">
    <property type="entry name" value="Gram-neg_bact_OMP"/>
</dbReference>
<keyword evidence="5" id="KW-0812">Transmembrane</keyword>
<evidence type="ECO:0000256" key="9">
    <source>
        <dbReference type="ARBA" id="ARBA00023136"/>
    </source>
</evidence>
<reference evidence="13" key="1">
    <citation type="submission" date="2011-03" db="EMBL/GenBank/DDBJ databases">
        <authorList>
            <person name="Voget S."/>
            <person name="Streit W.R."/>
            <person name="Jaeger K.E."/>
            <person name="Daniel R."/>
        </authorList>
    </citation>
    <scope>NUCLEOTIDE SEQUENCE [LARGE SCALE GENOMIC DNA]</scope>
    <source>
        <strain evidence="13">PG1</strain>
    </source>
</reference>
<keyword evidence="10" id="KW-0998">Cell outer membrane</keyword>
<sequence length="423" mass="44951">MEICGALWRHPYHATLRPTRCWPTIPNCGGPVPPPDGDETMKKTLLVAALSGVFATAAHAQSSVTLYGLIDAGITYTNNQGGHSSWSETSGSINGSRWGLRGNEDLGGGLKAIFVLENGFGINNGTLKQNSREFGRQAYVGLGHNQFGSVTLGRQYDSVVDFLAPLSLTGTQYGGTQFAHPFDNDNLNNSFRINNSVKYTSVNYGGLKFGGLYGFSNSDQFSNNRAFSGGVSYSYLGFNIAAGYLQLDNNITGLTSATLSNTGGAVAGDNTFVGKRQRVFGGGLTYTFGPATAGFVFTQTRVNRALGIAASPSGVSTGLALDGTFARFNNYEVNARYALTPALSVAGSWTYTAGFLDGRHPGWNQFNLQTSYALSKRTDVYLQGEYQHVSNDGLAIGAYVNGLGGASSTNKQIAVTAGLRHRF</sequence>
<evidence type="ECO:0000313" key="12">
    <source>
        <dbReference type="EMBL" id="AJK45399.1"/>
    </source>
</evidence>
<dbReference type="EMBL" id="CP002580">
    <property type="protein sequence ID" value="AJK45399.1"/>
    <property type="molecule type" value="Genomic_DNA"/>
</dbReference>
<keyword evidence="8" id="KW-0626">Porin</keyword>
<evidence type="ECO:0000256" key="6">
    <source>
        <dbReference type="ARBA" id="ARBA00022729"/>
    </source>
</evidence>
<evidence type="ECO:0000256" key="3">
    <source>
        <dbReference type="ARBA" id="ARBA00022448"/>
    </source>
</evidence>
<dbReference type="InterPro" id="IPR033900">
    <property type="entry name" value="Gram_neg_porin_domain"/>
</dbReference>
<dbReference type="GO" id="GO:0046930">
    <property type="term" value="C:pore complex"/>
    <property type="evidence" value="ECO:0007669"/>
    <property type="project" value="UniProtKB-KW"/>
</dbReference>
<reference evidence="12 13" key="2">
    <citation type="journal article" date="2016" name="Appl. Microbiol. Biotechnol.">
        <title>Mutations improving production and secretion of extracellular lipase by Burkholderia glumae PG1.</title>
        <authorList>
            <person name="Knapp A."/>
            <person name="Voget S."/>
            <person name="Gao R."/>
            <person name="Zaburannyi N."/>
            <person name="Krysciak D."/>
            <person name="Breuer M."/>
            <person name="Hauer B."/>
            <person name="Streit W.R."/>
            <person name="Muller R."/>
            <person name="Daniel R."/>
            <person name="Jaeger K.E."/>
        </authorList>
    </citation>
    <scope>NUCLEOTIDE SEQUENCE [LARGE SCALE GENOMIC DNA]</scope>
    <source>
        <strain evidence="12 13">PG1</strain>
    </source>
</reference>
<evidence type="ECO:0000256" key="4">
    <source>
        <dbReference type="ARBA" id="ARBA00022452"/>
    </source>
</evidence>
<evidence type="ECO:0000256" key="2">
    <source>
        <dbReference type="ARBA" id="ARBA00011233"/>
    </source>
</evidence>
<evidence type="ECO:0000256" key="1">
    <source>
        <dbReference type="ARBA" id="ARBA00004571"/>
    </source>
</evidence>
<keyword evidence="3" id="KW-0813">Transport</keyword>
<name>A0A0B6RTD8_BURPL</name>
<protein>
    <submittedName>
        <fullName evidence="12">Porin Gram-negative type</fullName>
    </submittedName>
</protein>
<dbReference type="CDD" id="cd00342">
    <property type="entry name" value="gram_neg_porins"/>
    <property type="match status" value="1"/>
</dbReference>
<keyword evidence="7" id="KW-0406">Ion transport</keyword>
<keyword evidence="6" id="KW-0732">Signal</keyword>
<feature type="domain" description="Porin" evidence="11">
    <location>
        <begin position="48"/>
        <end position="391"/>
    </location>
</feature>
<dbReference type="GO" id="GO:0006811">
    <property type="term" value="P:monoatomic ion transport"/>
    <property type="evidence" value="ECO:0007669"/>
    <property type="project" value="UniProtKB-KW"/>
</dbReference>
<evidence type="ECO:0000256" key="5">
    <source>
        <dbReference type="ARBA" id="ARBA00022692"/>
    </source>
</evidence>
<dbReference type="AlphaFoldDB" id="A0A0B6RTD8"/>
<dbReference type="GO" id="GO:0015288">
    <property type="term" value="F:porin activity"/>
    <property type="evidence" value="ECO:0007669"/>
    <property type="project" value="UniProtKB-KW"/>
</dbReference>
<dbReference type="PANTHER" id="PTHR34501">
    <property type="entry name" value="PROTEIN YDDL-RELATED"/>
    <property type="match status" value="1"/>
</dbReference>
<keyword evidence="4" id="KW-1134">Transmembrane beta strand</keyword>
<gene>
    <name evidence="12" type="ORF">BGL_1c08690</name>
</gene>
<dbReference type="InterPro" id="IPR023614">
    <property type="entry name" value="Porin_dom_sf"/>
</dbReference>
<dbReference type="SUPFAM" id="SSF56935">
    <property type="entry name" value="Porins"/>
    <property type="match status" value="1"/>
</dbReference>
<dbReference type="Proteomes" id="UP000031838">
    <property type="component" value="Chromosome 1"/>
</dbReference>
<comment type="subcellular location">
    <subcellularLocation>
        <location evidence="1">Cell outer membrane</location>
        <topology evidence="1">Multi-pass membrane protein</topology>
    </subcellularLocation>
</comment>
<dbReference type="Pfam" id="PF13609">
    <property type="entry name" value="Porin_4"/>
    <property type="match status" value="1"/>
</dbReference>
<dbReference type="KEGG" id="bgp:BGL_1c08690"/>
<evidence type="ECO:0000313" key="13">
    <source>
        <dbReference type="Proteomes" id="UP000031838"/>
    </source>
</evidence>
<evidence type="ECO:0000256" key="7">
    <source>
        <dbReference type="ARBA" id="ARBA00023065"/>
    </source>
</evidence>
<dbReference type="PANTHER" id="PTHR34501:SF9">
    <property type="entry name" value="MAJOR OUTER MEMBRANE PROTEIN P.IA"/>
    <property type="match status" value="1"/>
</dbReference>
<keyword evidence="9" id="KW-0472">Membrane</keyword>
<proteinExistence type="predicted"/>
<keyword evidence="13" id="KW-1185">Reference proteome</keyword>
<dbReference type="GO" id="GO:0009279">
    <property type="term" value="C:cell outer membrane"/>
    <property type="evidence" value="ECO:0007669"/>
    <property type="project" value="UniProtKB-SubCell"/>
</dbReference>
<evidence type="ECO:0000256" key="10">
    <source>
        <dbReference type="ARBA" id="ARBA00023237"/>
    </source>
</evidence>
<evidence type="ECO:0000259" key="11">
    <source>
        <dbReference type="Pfam" id="PF13609"/>
    </source>
</evidence>
<evidence type="ECO:0000256" key="8">
    <source>
        <dbReference type="ARBA" id="ARBA00023114"/>
    </source>
</evidence>
<comment type="subunit">
    <text evidence="2">Homotrimer.</text>
</comment>
<organism evidence="12 13">
    <name type="scientific">Burkholderia plantarii</name>
    <dbReference type="NCBI Taxonomy" id="41899"/>
    <lineage>
        <taxon>Bacteria</taxon>
        <taxon>Pseudomonadati</taxon>
        <taxon>Pseudomonadota</taxon>
        <taxon>Betaproteobacteria</taxon>
        <taxon>Burkholderiales</taxon>
        <taxon>Burkholderiaceae</taxon>
        <taxon>Burkholderia</taxon>
    </lineage>
</organism>
<dbReference type="HOGENOM" id="CLU_038238_0_0_4"/>
<dbReference type="Gene3D" id="2.40.160.10">
    <property type="entry name" value="Porin"/>
    <property type="match status" value="1"/>
</dbReference>
<accession>A0A0B6RTD8</accession>